<evidence type="ECO:0000256" key="3">
    <source>
        <dbReference type="ARBA" id="ARBA00023163"/>
    </source>
</evidence>
<evidence type="ECO:0000256" key="1">
    <source>
        <dbReference type="ARBA" id="ARBA00022723"/>
    </source>
</evidence>
<dbReference type="SUPFAM" id="SSF57701">
    <property type="entry name" value="Zn2/Cys6 DNA-binding domain"/>
    <property type="match status" value="1"/>
</dbReference>
<dbReference type="GO" id="GO:0006351">
    <property type="term" value="P:DNA-templated transcription"/>
    <property type="evidence" value="ECO:0007669"/>
    <property type="project" value="InterPro"/>
</dbReference>
<proteinExistence type="predicted"/>
<dbReference type="Pfam" id="PF00172">
    <property type="entry name" value="Zn_clus"/>
    <property type="match status" value="1"/>
</dbReference>
<dbReference type="PROSITE" id="PS50048">
    <property type="entry name" value="ZN2_CY6_FUNGAL_2"/>
    <property type="match status" value="1"/>
</dbReference>
<keyword evidence="2" id="KW-0805">Transcription regulation</keyword>
<dbReference type="EMBL" id="CDPU01000047">
    <property type="protein sequence ID" value="CEO54987.1"/>
    <property type="molecule type" value="Genomic_DNA"/>
</dbReference>
<dbReference type="GO" id="GO:0000435">
    <property type="term" value="P:positive regulation of transcription from RNA polymerase II promoter by galactose"/>
    <property type="evidence" value="ECO:0007669"/>
    <property type="project" value="TreeGrafter"/>
</dbReference>
<dbReference type="GO" id="GO:0005634">
    <property type="term" value="C:nucleus"/>
    <property type="evidence" value="ECO:0007669"/>
    <property type="project" value="TreeGrafter"/>
</dbReference>
<reference evidence="7" key="1">
    <citation type="submission" date="2015-01" db="EMBL/GenBank/DDBJ databases">
        <authorList>
            <person name="Durling Mikael"/>
        </authorList>
    </citation>
    <scope>NUCLEOTIDE SEQUENCE</scope>
</reference>
<dbReference type="GO" id="GO:0000981">
    <property type="term" value="F:DNA-binding transcription factor activity, RNA polymerase II-specific"/>
    <property type="evidence" value="ECO:0007669"/>
    <property type="project" value="InterPro"/>
</dbReference>
<feature type="domain" description="Zn(2)-C6 fungal-type" evidence="6">
    <location>
        <begin position="29"/>
        <end position="60"/>
    </location>
</feature>
<dbReference type="InterPro" id="IPR007219">
    <property type="entry name" value="XnlR_reg_dom"/>
</dbReference>
<feature type="region of interest" description="Disordered" evidence="5">
    <location>
        <begin position="113"/>
        <end position="133"/>
    </location>
</feature>
<gene>
    <name evidence="7" type="ORF">BN869_000011045_1</name>
</gene>
<dbReference type="PROSITE" id="PS00463">
    <property type="entry name" value="ZN2_CY6_FUNGAL_1"/>
    <property type="match status" value="1"/>
</dbReference>
<dbReference type="PANTHER" id="PTHR47424:SF5">
    <property type="entry name" value="ZN(II)2CYS6 TRANSCRIPTION FACTOR (EUROFUNG)"/>
    <property type="match status" value="1"/>
</dbReference>
<dbReference type="AlphaFoldDB" id="A0A0B7KHR3"/>
<dbReference type="CDD" id="cd12148">
    <property type="entry name" value="fungal_TF_MHR"/>
    <property type="match status" value="1"/>
</dbReference>
<evidence type="ECO:0000259" key="6">
    <source>
        <dbReference type="PROSITE" id="PS50048"/>
    </source>
</evidence>
<dbReference type="GO" id="GO:0000978">
    <property type="term" value="F:RNA polymerase II cis-regulatory region sequence-specific DNA binding"/>
    <property type="evidence" value="ECO:0007669"/>
    <property type="project" value="TreeGrafter"/>
</dbReference>
<dbReference type="Gene3D" id="4.10.240.10">
    <property type="entry name" value="Zn(2)-C6 fungal-type DNA-binding domain"/>
    <property type="match status" value="1"/>
</dbReference>
<protein>
    <recommendedName>
        <fullName evidence="6">Zn(2)-C6 fungal-type domain-containing protein</fullName>
    </recommendedName>
</protein>
<keyword evidence="4" id="KW-0539">Nucleus</keyword>
<dbReference type="GO" id="GO:0008270">
    <property type="term" value="F:zinc ion binding"/>
    <property type="evidence" value="ECO:0007669"/>
    <property type="project" value="InterPro"/>
</dbReference>
<dbReference type="PANTHER" id="PTHR47424">
    <property type="entry name" value="REGULATORY PROTEIN GAL4"/>
    <property type="match status" value="1"/>
</dbReference>
<accession>A0A0B7KHR3</accession>
<dbReference type="SMART" id="SM00906">
    <property type="entry name" value="Fungal_trans"/>
    <property type="match status" value="1"/>
</dbReference>
<dbReference type="Pfam" id="PF04082">
    <property type="entry name" value="Fungal_trans"/>
    <property type="match status" value="1"/>
</dbReference>
<keyword evidence="3" id="KW-0804">Transcription</keyword>
<sequence>MYHTFRNSQFDNISSLPGIGRKSPRGLHACLECKRRKIRCDGNKPCNRCQARRYHSPCVYEEQRPRVVPSKKAIERLSKSLEQCSSILRCLFPNHEVESLVLLSREELCNLLEHPSPQPTEQLPSPPLRTPNSQLFDLEQIPAQDAEWDEERRERDPLPAEADDVNALSLTLDRQTSYLGISSVRAAMLVMVHIQPQLQASLAFQQRNSTKRNIEEPFTTYSQAEATQETAPVRWTLKGQALIDAYFKGCHVFTPMLDEVNFRADYLNAKRHDAPWLSLLNMVFAIGSIMATKSSDMDHFKYYEEAMKHLSLAALGSSCIETVQALALLGGHYLHYINRPNMANAILGATIRMASALGLHREPANQAINNTAADEMRRRTWWSLFCLDTWTTTTMGRPSFGRCDPSIDIQPPKLLAEQEERDSAQHAGVMPLLENIKFCKIATKIQDMLAVASLWGTGSRKHLDDMLVEWYENLPGLLHRTEKCAEPLHLSRCNLRWRYWNLRMLLYRPVLLAVASSDKNAPLTAEDAEAIVTCQELANKIIQDIASGWTRHQMSGWNAVWLLYQASMIPLISILWQPNSPSVTEWQYQVTMILELFEEMEEWSLAARRSRDVVGLIYEASCHFIGQSEGRMVLEQFDASELTQADIYAWSDGLKLDYMADMQNQDWQWDISTLLGP</sequence>
<evidence type="ECO:0000313" key="7">
    <source>
        <dbReference type="EMBL" id="CEO54987.1"/>
    </source>
</evidence>
<organism evidence="7">
    <name type="scientific">Bionectria ochroleuca</name>
    <name type="common">Gliocladium roseum</name>
    <dbReference type="NCBI Taxonomy" id="29856"/>
    <lineage>
        <taxon>Eukaryota</taxon>
        <taxon>Fungi</taxon>
        <taxon>Dikarya</taxon>
        <taxon>Ascomycota</taxon>
        <taxon>Pezizomycotina</taxon>
        <taxon>Sordariomycetes</taxon>
        <taxon>Hypocreomycetidae</taxon>
        <taxon>Hypocreales</taxon>
        <taxon>Bionectriaceae</taxon>
        <taxon>Clonostachys</taxon>
    </lineage>
</organism>
<dbReference type="InterPro" id="IPR001138">
    <property type="entry name" value="Zn2Cys6_DnaBD"/>
</dbReference>
<evidence type="ECO:0000256" key="2">
    <source>
        <dbReference type="ARBA" id="ARBA00023015"/>
    </source>
</evidence>
<dbReference type="SMART" id="SM00066">
    <property type="entry name" value="GAL4"/>
    <property type="match status" value="1"/>
</dbReference>
<keyword evidence="1" id="KW-0479">Metal-binding</keyword>
<dbReference type="InterPro" id="IPR036864">
    <property type="entry name" value="Zn2-C6_fun-type_DNA-bd_sf"/>
</dbReference>
<name>A0A0B7KHR3_BIOOC</name>
<dbReference type="CDD" id="cd00067">
    <property type="entry name" value="GAL4"/>
    <property type="match status" value="1"/>
</dbReference>
<evidence type="ECO:0000256" key="4">
    <source>
        <dbReference type="ARBA" id="ARBA00023242"/>
    </source>
</evidence>
<dbReference type="InterPro" id="IPR051127">
    <property type="entry name" value="Fungal_SecMet_Regulators"/>
</dbReference>
<evidence type="ECO:0000256" key="5">
    <source>
        <dbReference type="SAM" id="MobiDB-lite"/>
    </source>
</evidence>